<dbReference type="EMBL" id="UYRV01005519">
    <property type="protein sequence ID" value="VDK52693.1"/>
    <property type="molecule type" value="Genomic_DNA"/>
</dbReference>
<sequence length="177" mass="19564">MELTMAVNTHALFYTTKAFVPTMLENNHGHVVTVASIAGKVGVSGLVDYCASKHGAIGFHESLTAELDALGKDGVKTTVVCPYYIDTGMFDGVQTKSPTLLPVLQPQYVVDCIMEAVLTNKEMISMPRFNYFVMFAIGSSNMSTFFQPSQIDPSSVINNFQPIANRRLTRRQRLFGW</sequence>
<keyword evidence="2" id="KW-1185">Reference proteome</keyword>
<dbReference type="AlphaFoldDB" id="A0A3P6RAF6"/>
<dbReference type="InterPro" id="IPR002347">
    <property type="entry name" value="SDR_fam"/>
</dbReference>
<organism evidence="1 2">
    <name type="scientific">Cylicostephanus goldi</name>
    <name type="common">Nematode worm</name>
    <dbReference type="NCBI Taxonomy" id="71465"/>
    <lineage>
        <taxon>Eukaryota</taxon>
        <taxon>Metazoa</taxon>
        <taxon>Ecdysozoa</taxon>
        <taxon>Nematoda</taxon>
        <taxon>Chromadorea</taxon>
        <taxon>Rhabditida</taxon>
        <taxon>Rhabditina</taxon>
        <taxon>Rhabditomorpha</taxon>
        <taxon>Strongyloidea</taxon>
        <taxon>Strongylidae</taxon>
        <taxon>Cylicostephanus</taxon>
    </lineage>
</organism>
<dbReference type="Pfam" id="PF00106">
    <property type="entry name" value="adh_short"/>
    <property type="match status" value="1"/>
</dbReference>
<dbReference type="GO" id="GO:0016616">
    <property type="term" value="F:oxidoreductase activity, acting on the CH-OH group of donors, NAD or NADP as acceptor"/>
    <property type="evidence" value="ECO:0007669"/>
    <property type="project" value="TreeGrafter"/>
</dbReference>
<protein>
    <recommendedName>
        <fullName evidence="3">NADP-retinol dehydrogenase</fullName>
    </recommendedName>
</protein>
<dbReference type="Proteomes" id="UP000271889">
    <property type="component" value="Unassembled WGS sequence"/>
</dbReference>
<dbReference type="PANTHER" id="PTHR24322:SF742">
    <property type="entry name" value="PROTEIN DHS-3"/>
    <property type="match status" value="1"/>
</dbReference>
<accession>A0A3P6RAF6</accession>
<dbReference type="SUPFAM" id="SSF51735">
    <property type="entry name" value="NAD(P)-binding Rossmann-fold domains"/>
    <property type="match status" value="1"/>
</dbReference>
<reference evidence="1 2" key="1">
    <citation type="submission" date="2018-11" db="EMBL/GenBank/DDBJ databases">
        <authorList>
            <consortium name="Pathogen Informatics"/>
        </authorList>
    </citation>
    <scope>NUCLEOTIDE SEQUENCE [LARGE SCALE GENOMIC DNA]</scope>
</reference>
<dbReference type="PANTHER" id="PTHR24322">
    <property type="entry name" value="PKSB"/>
    <property type="match status" value="1"/>
</dbReference>
<dbReference type="OrthoDB" id="10253736at2759"/>
<dbReference type="Gene3D" id="3.40.50.720">
    <property type="entry name" value="NAD(P)-binding Rossmann-like Domain"/>
    <property type="match status" value="1"/>
</dbReference>
<dbReference type="GO" id="GO:0005811">
    <property type="term" value="C:lipid droplet"/>
    <property type="evidence" value="ECO:0007669"/>
    <property type="project" value="TreeGrafter"/>
</dbReference>
<gene>
    <name evidence="1" type="ORF">CGOC_LOCUS2456</name>
</gene>
<dbReference type="PRINTS" id="PR00081">
    <property type="entry name" value="GDHRDH"/>
</dbReference>
<proteinExistence type="predicted"/>
<evidence type="ECO:0000313" key="2">
    <source>
        <dbReference type="Proteomes" id="UP000271889"/>
    </source>
</evidence>
<dbReference type="InterPro" id="IPR036291">
    <property type="entry name" value="NAD(P)-bd_dom_sf"/>
</dbReference>
<evidence type="ECO:0008006" key="3">
    <source>
        <dbReference type="Google" id="ProtNLM"/>
    </source>
</evidence>
<name>A0A3P6RAF6_CYLGO</name>
<evidence type="ECO:0000313" key="1">
    <source>
        <dbReference type="EMBL" id="VDK52693.1"/>
    </source>
</evidence>